<organism evidence="1 2">
    <name type="scientific">Portunus trituberculatus</name>
    <name type="common">Swimming crab</name>
    <name type="synonym">Neptunus trituberculatus</name>
    <dbReference type="NCBI Taxonomy" id="210409"/>
    <lineage>
        <taxon>Eukaryota</taxon>
        <taxon>Metazoa</taxon>
        <taxon>Ecdysozoa</taxon>
        <taxon>Arthropoda</taxon>
        <taxon>Crustacea</taxon>
        <taxon>Multicrustacea</taxon>
        <taxon>Malacostraca</taxon>
        <taxon>Eumalacostraca</taxon>
        <taxon>Eucarida</taxon>
        <taxon>Decapoda</taxon>
        <taxon>Pleocyemata</taxon>
        <taxon>Brachyura</taxon>
        <taxon>Eubrachyura</taxon>
        <taxon>Portunoidea</taxon>
        <taxon>Portunidae</taxon>
        <taxon>Portuninae</taxon>
        <taxon>Portunus</taxon>
    </lineage>
</organism>
<evidence type="ECO:0000313" key="2">
    <source>
        <dbReference type="Proteomes" id="UP000324222"/>
    </source>
</evidence>
<evidence type="ECO:0000313" key="1">
    <source>
        <dbReference type="EMBL" id="MPC61197.1"/>
    </source>
</evidence>
<proteinExistence type="predicted"/>
<dbReference type="Proteomes" id="UP000324222">
    <property type="component" value="Unassembled WGS sequence"/>
</dbReference>
<gene>
    <name evidence="1" type="ORF">E2C01_055262</name>
</gene>
<dbReference type="EMBL" id="VSRR010018286">
    <property type="protein sequence ID" value="MPC61197.1"/>
    <property type="molecule type" value="Genomic_DNA"/>
</dbReference>
<dbReference type="AlphaFoldDB" id="A0A5B7GVG8"/>
<comment type="caution">
    <text evidence="1">The sequence shown here is derived from an EMBL/GenBank/DDBJ whole genome shotgun (WGS) entry which is preliminary data.</text>
</comment>
<protein>
    <submittedName>
        <fullName evidence="1">Uncharacterized protein</fullName>
    </submittedName>
</protein>
<sequence length="76" mass="8272">MTDTLRSSGAQSKQSFLYKYPATCLAPSRPATAATTTSHSLHAKHNKITKALSQTSTASQKYYDALLLFFFAPSTL</sequence>
<accession>A0A5B7GVG8</accession>
<keyword evidence="2" id="KW-1185">Reference proteome</keyword>
<name>A0A5B7GVG8_PORTR</name>
<reference evidence="1 2" key="1">
    <citation type="submission" date="2019-05" db="EMBL/GenBank/DDBJ databases">
        <title>Another draft genome of Portunus trituberculatus and its Hox gene families provides insights of decapod evolution.</title>
        <authorList>
            <person name="Jeong J.-H."/>
            <person name="Song I."/>
            <person name="Kim S."/>
            <person name="Choi T."/>
            <person name="Kim D."/>
            <person name="Ryu S."/>
            <person name="Kim W."/>
        </authorList>
    </citation>
    <scope>NUCLEOTIDE SEQUENCE [LARGE SCALE GENOMIC DNA]</scope>
    <source>
        <tissue evidence="1">Muscle</tissue>
    </source>
</reference>